<organism evidence="2 3">
    <name type="scientific">Erysiphe neolycopersici</name>
    <dbReference type="NCBI Taxonomy" id="212602"/>
    <lineage>
        <taxon>Eukaryota</taxon>
        <taxon>Fungi</taxon>
        <taxon>Dikarya</taxon>
        <taxon>Ascomycota</taxon>
        <taxon>Pezizomycotina</taxon>
        <taxon>Leotiomycetes</taxon>
        <taxon>Erysiphales</taxon>
        <taxon>Erysiphaceae</taxon>
        <taxon>Erysiphe</taxon>
    </lineage>
</organism>
<feature type="region of interest" description="Disordered" evidence="1">
    <location>
        <begin position="1"/>
        <end position="26"/>
    </location>
</feature>
<feature type="region of interest" description="Disordered" evidence="1">
    <location>
        <begin position="153"/>
        <end position="192"/>
    </location>
</feature>
<evidence type="ECO:0000313" key="2">
    <source>
        <dbReference type="EMBL" id="RKF55800.1"/>
    </source>
</evidence>
<feature type="region of interest" description="Disordered" evidence="1">
    <location>
        <begin position="51"/>
        <end position="105"/>
    </location>
</feature>
<name>A0A420HED2_9PEZI</name>
<reference evidence="2 3" key="1">
    <citation type="journal article" date="2018" name="BMC Genomics">
        <title>Comparative genome analyses reveal sequence features reflecting distinct modes of host-adaptation between dicot and monocot powdery mildew.</title>
        <authorList>
            <person name="Wu Y."/>
            <person name="Ma X."/>
            <person name="Pan Z."/>
            <person name="Kale S.D."/>
            <person name="Song Y."/>
            <person name="King H."/>
            <person name="Zhang Q."/>
            <person name="Presley C."/>
            <person name="Deng X."/>
            <person name="Wei C.I."/>
            <person name="Xiao S."/>
        </authorList>
    </citation>
    <scope>NUCLEOTIDE SEQUENCE [LARGE SCALE GENOMIC DNA]</scope>
    <source>
        <strain evidence="2">UMSG2</strain>
    </source>
</reference>
<feature type="compositionally biased region" description="Polar residues" evidence="1">
    <location>
        <begin position="153"/>
        <end position="166"/>
    </location>
</feature>
<dbReference type="AlphaFoldDB" id="A0A420HED2"/>
<dbReference type="Proteomes" id="UP000286134">
    <property type="component" value="Unassembled WGS sequence"/>
</dbReference>
<dbReference type="OrthoDB" id="5384020at2759"/>
<accession>A0A420HED2</accession>
<keyword evidence="3" id="KW-1185">Reference proteome</keyword>
<gene>
    <name evidence="2" type="ORF">OnM2_086046</name>
</gene>
<feature type="compositionally biased region" description="Low complexity" evidence="1">
    <location>
        <begin position="75"/>
        <end position="84"/>
    </location>
</feature>
<evidence type="ECO:0000256" key="1">
    <source>
        <dbReference type="SAM" id="MobiDB-lite"/>
    </source>
</evidence>
<sequence>MSNNQNDMRRRRSSVAPIPMNNIFPKANCPPFPGPITIAAAQDQHRRLSISALGLPANSPSKTSPYLCDDRRRSTTSSSGYTTTEENPFEDDDYGRGMPTTPLGRRMSLGTQAIYSARGGTSPGSFGEGSNFSFPEYMRIRAESSVAQIQNQKPNFSASQTSTRNNGARLAQNELPPQGIESPVPNRTQDKIPDAFQERMLKGDFYMD</sequence>
<evidence type="ECO:0000313" key="3">
    <source>
        <dbReference type="Proteomes" id="UP000286134"/>
    </source>
</evidence>
<proteinExistence type="predicted"/>
<comment type="caution">
    <text evidence="2">The sequence shown here is derived from an EMBL/GenBank/DDBJ whole genome shotgun (WGS) entry which is preliminary data.</text>
</comment>
<dbReference type="EMBL" id="MCFK01008686">
    <property type="protein sequence ID" value="RKF55800.1"/>
    <property type="molecule type" value="Genomic_DNA"/>
</dbReference>
<protein>
    <submittedName>
        <fullName evidence="2">Uncharacterized protein</fullName>
    </submittedName>
</protein>